<reference evidence="1 2" key="1">
    <citation type="submission" date="2021-06" db="EMBL/GenBank/DDBJ databases">
        <authorList>
            <person name="Palmer J.M."/>
        </authorList>
    </citation>
    <scope>NUCLEOTIDE SEQUENCE [LARGE SCALE GENOMIC DNA]</scope>
    <source>
        <strain evidence="1 2">XR_2019</strain>
        <tissue evidence="1">Muscle</tissue>
    </source>
</reference>
<protein>
    <submittedName>
        <fullName evidence="1">Uncharacterized protein</fullName>
    </submittedName>
</protein>
<comment type="caution">
    <text evidence="1">The sequence shown here is derived from an EMBL/GenBank/DDBJ whole genome shotgun (WGS) entry which is preliminary data.</text>
</comment>
<gene>
    <name evidence="1" type="ORF">XENORESO_002326</name>
</gene>
<organism evidence="1 2">
    <name type="scientific">Xenotaenia resolanae</name>
    <dbReference type="NCBI Taxonomy" id="208358"/>
    <lineage>
        <taxon>Eukaryota</taxon>
        <taxon>Metazoa</taxon>
        <taxon>Chordata</taxon>
        <taxon>Craniata</taxon>
        <taxon>Vertebrata</taxon>
        <taxon>Euteleostomi</taxon>
        <taxon>Actinopterygii</taxon>
        <taxon>Neopterygii</taxon>
        <taxon>Teleostei</taxon>
        <taxon>Neoteleostei</taxon>
        <taxon>Acanthomorphata</taxon>
        <taxon>Ovalentaria</taxon>
        <taxon>Atherinomorphae</taxon>
        <taxon>Cyprinodontiformes</taxon>
        <taxon>Goodeidae</taxon>
        <taxon>Xenotaenia</taxon>
    </lineage>
</organism>
<dbReference type="Proteomes" id="UP001444071">
    <property type="component" value="Unassembled WGS sequence"/>
</dbReference>
<sequence>MATLITVWVKSFAFQRAVYFLDKTQCSNPLCGPLLTQPEHNAPHHRHKMANRAQTPEPEPLEAKADFIRIIVCGRIFCTGHAECGEGLCAVCSFSYHQHVSEIFFILLFCFYLGLVAHRSLRRGKSVIHILFDITVYSLHFNTHTVHPPQTNPHFSVFLSPTSAGVFSDLI</sequence>
<accession>A0ABV0X3A5</accession>
<evidence type="ECO:0000313" key="1">
    <source>
        <dbReference type="EMBL" id="MEQ2275346.1"/>
    </source>
</evidence>
<evidence type="ECO:0000313" key="2">
    <source>
        <dbReference type="Proteomes" id="UP001444071"/>
    </source>
</evidence>
<keyword evidence="2" id="KW-1185">Reference proteome</keyword>
<name>A0ABV0X3A5_9TELE</name>
<dbReference type="EMBL" id="JAHRIM010081473">
    <property type="protein sequence ID" value="MEQ2275346.1"/>
    <property type="molecule type" value="Genomic_DNA"/>
</dbReference>
<proteinExistence type="predicted"/>